<dbReference type="OrthoDB" id="7262824at2"/>
<keyword evidence="1" id="KW-0812">Transmembrane</keyword>
<comment type="caution">
    <text evidence="2">The sequence shown here is derived from an EMBL/GenBank/DDBJ whole genome shotgun (WGS) entry which is preliminary data.</text>
</comment>
<feature type="transmembrane region" description="Helical" evidence="1">
    <location>
        <begin position="198"/>
        <end position="218"/>
    </location>
</feature>
<evidence type="ECO:0000313" key="3">
    <source>
        <dbReference type="Proteomes" id="UP000277424"/>
    </source>
</evidence>
<feature type="transmembrane region" description="Helical" evidence="1">
    <location>
        <begin position="259"/>
        <end position="277"/>
    </location>
</feature>
<accession>A0A420WAT9</accession>
<evidence type="ECO:0000313" key="2">
    <source>
        <dbReference type="EMBL" id="RKQ68124.1"/>
    </source>
</evidence>
<feature type="transmembrane region" description="Helical" evidence="1">
    <location>
        <begin position="100"/>
        <end position="118"/>
    </location>
</feature>
<dbReference type="EMBL" id="RBIG01000004">
    <property type="protein sequence ID" value="RKQ68124.1"/>
    <property type="molecule type" value="Genomic_DNA"/>
</dbReference>
<dbReference type="RefSeq" id="WP_121221908.1">
    <property type="nucleotide sequence ID" value="NZ_RBIG01000004.1"/>
</dbReference>
<dbReference type="AlphaFoldDB" id="A0A420WAT9"/>
<sequence length="314" mass="33354">MITRFLASLGRRAPLILALGIFIGLALPDLATFVRPLLTPSVFCMLVITMLRIDWPTVGGHMRSPARLTLSLGWVMILCPAVMALLVAPLDLPPGLKMAMVLYAAAPPLLTAPALALFAGLDGALALIVVVAAMFIYPVVLPPLAFALLGIDLAVGAIDLMLRLALLIGGAFGLAMLIRLRAGTPRIAELKHHLDGGLVVLMIIFAIATMDGIAARAIAEPAFVATFVAAVFAVNLGLQVLTMLGFWRLDAIPRTTLGLVAGNRNLALLTAALGSAVDPDLFLYFAIGQLPIYLLPMLLLPVYRWLTRPRTMAS</sequence>
<feature type="transmembrane region" description="Helical" evidence="1">
    <location>
        <begin position="283"/>
        <end position="306"/>
    </location>
</feature>
<proteinExistence type="predicted"/>
<reference evidence="2 3" key="1">
    <citation type="submission" date="2018-10" db="EMBL/GenBank/DDBJ databases">
        <title>Comparative analysis of microorganisms from saline springs in Andes Mountain Range, Colombia.</title>
        <authorList>
            <person name="Rubin E."/>
        </authorList>
    </citation>
    <scope>NUCLEOTIDE SEQUENCE [LARGE SCALE GENOMIC DNA]</scope>
    <source>
        <strain evidence="2 3">USBA 36</strain>
    </source>
</reference>
<dbReference type="Proteomes" id="UP000277424">
    <property type="component" value="Unassembled WGS sequence"/>
</dbReference>
<protein>
    <submittedName>
        <fullName evidence="2">BASS family bile acid:Na+ symporter</fullName>
    </submittedName>
</protein>
<feature type="transmembrane region" description="Helical" evidence="1">
    <location>
        <begin position="12"/>
        <end position="31"/>
    </location>
</feature>
<feature type="transmembrane region" description="Helical" evidence="1">
    <location>
        <begin position="224"/>
        <end position="247"/>
    </location>
</feature>
<feature type="transmembrane region" description="Helical" evidence="1">
    <location>
        <begin position="67"/>
        <end position="88"/>
    </location>
</feature>
<feature type="transmembrane region" description="Helical" evidence="1">
    <location>
        <begin position="37"/>
        <end position="55"/>
    </location>
</feature>
<keyword evidence="1" id="KW-1133">Transmembrane helix</keyword>
<feature type="transmembrane region" description="Helical" evidence="1">
    <location>
        <begin position="125"/>
        <end position="148"/>
    </location>
</feature>
<gene>
    <name evidence="2" type="ORF">BCL74_3443</name>
</gene>
<organism evidence="2 3">
    <name type="scientific">Oceanibaculum indicum</name>
    <dbReference type="NCBI Taxonomy" id="526216"/>
    <lineage>
        <taxon>Bacteria</taxon>
        <taxon>Pseudomonadati</taxon>
        <taxon>Pseudomonadota</taxon>
        <taxon>Alphaproteobacteria</taxon>
        <taxon>Rhodospirillales</taxon>
        <taxon>Oceanibaculaceae</taxon>
        <taxon>Oceanibaculum</taxon>
    </lineage>
</organism>
<feature type="transmembrane region" description="Helical" evidence="1">
    <location>
        <begin position="160"/>
        <end position="178"/>
    </location>
</feature>
<dbReference type="Gene3D" id="1.20.1530.20">
    <property type="match status" value="1"/>
</dbReference>
<evidence type="ECO:0000256" key="1">
    <source>
        <dbReference type="SAM" id="Phobius"/>
    </source>
</evidence>
<keyword evidence="1" id="KW-0472">Membrane</keyword>
<dbReference type="InterPro" id="IPR038770">
    <property type="entry name" value="Na+/solute_symporter_sf"/>
</dbReference>
<name>A0A420WAT9_9PROT</name>